<reference evidence="2" key="1">
    <citation type="submission" date="2023-05" db="EMBL/GenBank/DDBJ databases">
        <title>Nepenthes gracilis genome sequencing.</title>
        <authorList>
            <person name="Fukushima K."/>
        </authorList>
    </citation>
    <scope>NUCLEOTIDE SEQUENCE</scope>
    <source>
        <strain evidence="2">SING2019-196</strain>
    </source>
</reference>
<organism evidence="2 3">
    <name type="scientific">Nepenthes gracilis</name>
    <name type="common">Slender pitcher plant</name>
    <dbReference type="NCBI Taxonomy" id="150966"/>
    <lineage>
        <taxon>Eukaryota</taxon>
        <taxon>Viridiplantae</taxon>
        <taxon>Streptophyta</taxon>
        <taxon>Embryophyta</taxon>
        <taxon>Tracheophyta</taxon>
        <taxon>Spermatophyta</taxon>
        <taxon>Magnoliopsida</taxon>
        <taxon>eudicotyledons</taxon>
        <taxon>Gunneridae</taxon>
        <taxon>Pentapetalae</taxon>
        <taxon>Caryophyllales</taxon>
        <taxon>Nepenthaceae</taxon>
        <taxon>Nepenthes</taxon>
    </lineage>
</organism>
<feature type="region of interest" description="Disordered" evidence="1">
    <location>
        <begin position="256"/>
        <end position="285"/>
    </location>
</feature>
<gene>
    <name evidence="2" type="ORF">Nepgr_009355</name>
</gene>
<accession>A0AAD3XK97</accession>
<feature type="compositionally biased region" description="Basic and acidic residues" evidence="1">
    <location>
        <begin position="266"/>
        <end position="285"/>
    </location>
</feature>
<proteinExistence type="predicted"/>
<name>A0AAD3XK97_NEPGR</name>
<dbReference type="AlphaFoldDB" id="A0AAD3XK97"/>
<dbReference type="EMBL" id="BSYO01000007">
    <property type="protein sequence ID" value="GMH07515.1"/>
    <property type="molecule type" value="Genomic_DNA"/>
</dbReference>
<keyword evidence="3" id="KW-1185">Reference proteome</keyword>
<evidence type="ECO:0000313" key="3">
    <source>
        <dbReference type="Proteomes" id="UP001279734"/>
    </source>
</evidence>
<sequence length="285" mass="32026">MHCYFFVGRDGIASLGAVASLLLPRRLLVCMKMVSLAVELLCGCRFHGSLVVFFMKKVDMDLIDVDTDNALDAIADYEFYGGTVLSIWLADDLAIAFAVLGTSGRFSWAFHEPDLDRGYLYLQDISLWHFECHLLVLIADSVKAERFELLKHLANCGSARTLITKSSKALAAEVNHSGFNQVQPRELVGNIRLNHSNGSPRTAAYQYVRDRQPDPSSTGYTILKSARKTPRRSLQAAAEDMLSFNQRNDLKKATQKFGQFGQKPARSSEYHNSKNPRDRQQRSRC</sequence>
<evidence type="ECO:0000313" key="2">
    <source>
        <dbReference type="EMBL" id="GMH07515.1"/>
    </source>
</evidence>
<dbReference type="Proteomes" id="UP001279734">
    <property type="component" value="Unassembled WGS sequence"/>
</dbReference>
<comment type="caution">
    <text evidence="2">The sequence shown here is derived from an EMBL/GenBank/DDBJ whole genome shotgun (WGS) entry which is preliminary data.</text>
</comment>
<evidence type="ECO:0000256" key="1">
    <source>
        <dbReference type="SAM" id="MobiDB-lite"/>
    </source>
</evidence>
<protein>
    <submittedName>
        <fullName evidence="2">Uncharacterized protein</fullName>
    </submittedName>
</protein>